<dbReference type="Proteomes" id="UP000263993">
    <property type="component" value="Unassembled WGS sequence"/>
</dbReference>
<feature type="transmembrane region" description="Helical" evidence="1">
    <location>
        <begin position="284"/>
        <end position="307"/>
    </location>
</feature>
<keyword evidence="1" id="KW-0472">Membrane</keyword>
<accession>A0A371B7D5</accession>
<dbReference type="InterPro" id="IPR004513">
    <property type="entry name" value="FtsX"/>
</dbReference>
<dbReference type="OrthoDB" id="9814843at2"/>
<evidence type="ECO:0000313" key="2">
    <source>
        <dbReference type="EMBL" id="RDV03525.1"/>
    </source>
</evidence>
<name>A0A371B7D5_9BRAD</name>
<dbReference type="AlphaFoldDB" id="A0A371B7D5"/>
<dbReference type="RefSeq" id="WP_115515551.1">
    <property type="nucleotide sequence ID" value="NZ_QRGO01000001.1"/>
</dbReference>
<sequence>MAVADDIDADTATPQRFAVPARPRFETPVVPRNSIAGRALIAVVAIMTFLASLTTGAVILVGQAASEWQSDVAREVTIQVVPAPGRDTDATVAKAAAIAKAFPGIADVRVFSKEESSKLLEPWLGSGLSLGDLPVPRLIVVRLASGETVDMARLNRLLIDQAAGATLDDHRGWIDRMRAMASSVVAGGVVILILMLAATVLSVTFATRGAMATNRNVIEVLHLVGAKNNFIAGHFQRHFLVMGLQGGMIGGGVAVLLFALAALIGRFTTGTAGGDQSAALFGSFSLGFFGYIAVLAQIVLSAVVTALTSRRTVNSTLDAID</sequence>
<keyword evidence="1" id="KW-0812">Transmembrane</keyword>
<keyword evidence="1" id="KW-1133">Transmembrane helix</keyword>
<evidence type="ECO:0000256" key="1">
    <source>
        <dbReference type="SAM" id="Phobius"/>
    </source>
</evidence>
<proteinExistence type="predicted"/>
<comment type="caution">
    <text evidence="2">The sequence shown here is derived from an EMBL/GenBank/DDBJ whole genome shotgun (WGS) entry which is preliminary data.</text>
</comment>
<dbReference type="PANTHER" id="PTHR47755">
    <property type="entry name" value="CELL DIVISION PROTEIN FTSX"/>
    <property type="match status" value="1"/>
</dbReference>
<evidence type="ECO:0000313" key="3">
    <source>
        <dbReference type="Proteomes" id="UP000263993"/>
    </source>
</evidence>
<dbReference type="PANTHER" id="PTHR47755:SF1">
    <property type="entry name" value="CELL DIVISION PROTEIN FTSX"/>
    <property type="match status" value="1"/>
</dbReference>
<organism evidence="2 3">
    <name type="scientific">Undibacter mobilis</name>
    <dbReference type="NCBI Taxonomy" id="2292256"/>
    <lineage>
        <taxon>Bacteria</taxon>
        <taxon>Pseudomonadati</taxon>
        <taxon>Pseudomonadota</taxon>
        <taxon>Alphaproteobacteria</taxon>
        <taxon>Hyphomicrobiales</taxon>
        <taxon>Nitrobacteraceae</taxon>
        <taxon>Undibacter</taxon>
    </lineage>
</organism>
<protein>
    <submittedName>
        <fullName evidence="2">ABC transporter permease</fullName>
    </submittedName>
</protein>
<dbReference type="GO" id="GO:0032153">
    <property type="term" value="C:cell division site"/>
    <property type="evidence" value="ECO:0007669"/>
    <property type="project" value="TreeGrafter"/>
</dbReference>
<dbReference type="GO" id="GO:0051301">
    <property type="term" value="P:cell division"/>
    <property type="evidence" value="ECO:0007669"/>
    <property type="project" value="InterPro"/>
</dbReference>
<gene>
    <name evidence="2" type="ORF">DXH78_02340</name>
</gene>
<reference evidence="3" key="1">
    <citation type="submission" date="2018-08" db="EMBL/GenBank/DDBJ databases">
        <authorList>
            <person name="Kim S.-J."/>
            <person name="Jung G.-Y."/>
        </authorList>
    </citation>
    <scope>NUCLEOTIDE SEQUENCE [LARGE SCALE GENOMIC DNA]</scope>
    <source>
        <strain evidence="3">GY_H</strain>
    </source>
</reference>
<dbReference type="GO" id="GO:0016020">
    <property type="term" value="C:membrane"/>
    <property type="evidence" value="ECO:0007669"/>
    <property type="project" value="InterPro"/>
</dbReference>
<feature type="transmembrane region" description="Helical" evidence="1">
    <location>
        <begin position="184"/>
        <end position="206"/>
    </location>
</feature>
<feature type="transmembrane region" description="Helical" evidence="1">
    <location>
        <begin position="39"/>
        <end position="61"/>
    </location>
</feature>
<keyword evidence="3" id="KW-1185">Reference proteome</keyword>
<feature type="transmembrane region" description="Helical" evidence="1">
    <location>
        <begin position="239"/>
        <end position="264"/>
    </location>
</feature>
<dbReference type="EMBL" id="QRGO01000001">
    <property type="protein sequence ID" value="RDV03525.1"/>
    <property type="molecule type" value="Genomic_DNA"/>
</dbReference>